<gene>
    <name evidence="1" type="ORF">GPUH_LOCUS4580</name>
</gene>
<evidence type="ECO:0000313" key="1">
    <source>
        <dbReference type="EMBL" id="VDK45990.1"/>
    </source>
</evidence>
<dbReference type="PROSITE" id="PS51257">
    <property type="entry name" value="PROKAR_LIPOPROTEIN"/>
    <property type="match status" value="1"/>
</dbReference>
<dbReference type="EMBL" id="UYRT01008793">
    <property type="protein sequence ID" value="VDK45990.1"/>
    <property type="molecule type" value="Genomic_DNA"/>
</dbReference>
<name>A0A183D789_9BILA</name>
<reference evidence="1 2" key="2">
    <citation type="submission" date="2018-11" db="EMBL/GenBank/DDBJ databases">
        <authorList>
            <consortium name="Pathogen Informatics"/>
        </authorList>
    </citation>
    <scope>NUCLEOTIDE SEQUENCE [LARGE SCALE GENOMIC DNA]</scope>
</reference>
<dbReference type="Proteomes" id="UP000271098">
    <property type="component" value="Unassembled WGS sequence"/>
</dbReference>
<accession>A0A183D789</accession>
<organism evidence="3">
    <name type="scientific">Gongylonema pulchrum</name>
    <dbReference type="NCBI Taxonomy" id="637853"/>
    <lineage>
        <taxon>Eukaryota</taxon>
        <taxon>Metazoa</taxon>
        <taxon>Ecdysozoa</taxon>
        <taxon>Nematoda</taxon>
        <taxon>Chromadorea</taxon>
        <taxon>Rhabditida</taxon>
        <taxon>Spirurina</taxon>
        <taxon>Spiruromorpha</taxon>
        <taxon>Spiruroidea</taxon>
        <taxon>Gongylonematidae</taxon>
        <taxon>Gongylonema</taxon>
    </lineage>
</organism>
<evidence type="ECO:0000313" key="2">
    <source>
        <dbReference type="Proteomes" id="UP000271098"/>
    </source>
</evidence>
<sequence length="94" mass="9885">MPSVTARQIDVLSQKPAGAVLTVYIATQAVLCSCTAGDPDTAAASGAARTPRMGYPGRNGSISLLRRYIFVSPKEAISENELQLKIFAERSGDG</sequence>
<proteinExistence type="predicted"/>
<evidence type="ECO:0000313" key="3">
    <source>
        <dbReference type="WBParaSite" id="GPUH_0000458701-mRNA-1"/>
    </source>
</evidence>
<keyword evidence="2" id="KW-1185">Reference proteome</keyword>
<dbReference type="AlphaFoldDB" id="A0A183D789"/>
<reference evidence="3" key="1">
    <citation type="submission" date="2016-06" db="UniProtKB">
        <authorList>
            <consortium name="WormBaseParasite"/>
        </authorList>
    </citation>
    <scope>IDENTIFICATION</scope>
</reference>
<protein>
    <submittedName>
        <fullName evidence="1 3">Uncharacterized protein</fullName>
    </submittedName>
</protein>
<dbReference type="WBParaSite" id="GPUH_0000458701-mRNA-1">
    <property type="protein sequence ID" value="GPUH_0000458701-mRNA-1"/>
    <property type="gene ID" value="GPUH_0000458701"/>
</dbReference>